<gene>
    <name evidence="1" type="ORF">M9H77_21522</name>
</gene>
<keyword evidence="2" id="KW-1185">Reference proteome</keyword>
<accession>A0ACC0AMY2</accession>
<dbReference type="Proteomes" id="UP001060085">
    <property type="component" value="Linkage Group LG05"/>
</dbReference>
<dbReference type="EMBL" id="CM044705">
    <property type="protein sequence ID" value="KAI5662199.1"/>
    <property type="molecule type" value="Genomic_DNA"/>
</dbReference>
<sequence length="164" mass="18600">MVTQPPASENGINLKAFVSVLHRGKTLEVDKVVAKQSMMIEHLLEDRLTRTSPVVIRNVSGDILAKIVDYCKCVVSQPPSCENDVELKKFLSELVNNNEQTLFGIFVDVDYLDIKGILSLACENVMDMIKHEDQAHICSIFNVMLEFSPEEKEMMRRANPWAFN</sequence>
<name>A0ACC0AMY2_CATRO</name>
<evidence type="ECO:0000313" key="2">
    <source>
        <dbReference type="Proteomes" id="UP001060085"/>
    </source>
</evidence>
<proteinExistence type="predicted"/>
<evidence type="ECO:0000313" key="1">
    <source>
        <dbReference type="EMBL" id="KAI5662199.1"/>
    </source>
</evidence>
<comment type="caution">
    <text evidence="1">The sequence shown here is derived from an EMBL/GenBank/DDBJ whole genome shotgun (WGS) entry which is preliminary data.</text>
</comment>
<reference evidence="2" key="1">
    <citation type="journal article" date="2023" name="Nat. Plants">
        <title>Single-cell RNA sequencing provides a high-resolution roadmap for understanding the multicellular compartmentation of specialized metabolism.</title>
        <authorList>
            <person name="Sun S."/>
            <person name="Shen X."/>
            <person name="Li Y."/>
            <person name="Li Y."/>
            <person name="Wang S."/>
            <person name="Li R."/>
            <person name="Zhang H."/>
            <person name="Shen G."/>
            <person name="Guo B."/>
            <person name="Wei J."/>
            <person name="Xu J."/>
            <person name="St-Pierre B."/>
            <person name="Chen S."/>
            <person name="Sun C."/>
        </authorList>
    </citation>
    <scope>NUCLEOTIDE SEQUENCE [LARGE SCALE GENOMIC DNA]</scope>
</reference>
<organism evidence="1 2">
    <name type="scientific">Catharanthus roseus</name>
    <name type="common">Madagascar periwinkle</name>
    <name type="synonym">Vinca rosea</name>
    <dbReference type="NCBI Taxonomy" id="4058"/>
    <lineage>
        <taxon>Eukaryota</taxon>
        <taxon>Viridiplantae</taxon>
        <taxon>Streptophyta</taxon>
        <taxon>Embryophyta</taxon>
        <taxon>Tracheophyta</taxon>
        <taxon>Spermatophyta</taxon>
        <taxon>Magnoliopsida</taxon>
        <taxon>eudicotyledons</taxon>
        <taxon>Gunneridae</taxon>
        <taxon>Pentapetalae</taxon>
        <taxon>asterids</taxon>
        <taxon>lamiids</taxon>
        <taxon>Gentianales</taxon>
        <taxon>Apocynaceae</taxon>
        <taxon>Rauvolfioideae</taxon>
        <taxon>Vinceae</taxon>
        <taxon>Catharanthinae</taxon>
        <taxon>Catharanthus</taxon>
    </lineage>
</organism>
<protein>
    <submittedName>
        <fullName evidence="1">Uncharacterized protein</fullName>
    </submittedName>
</protein>